<accession>A0A233V3P0</accession>
<dbReference type="GO" id="GO:0022900">
    <property type="term" value="P:electron transport chain"/>
    <property type="evidence" value="ECO:0007669"/>
    <property type="project" value="InterPro"/>
</dbReference>
<evidence type="ECO:0000313" key="9">
    <source>
        <dbReference type="EMBL" id="OXZ27016.1"/>
    </source>
</evidence>
<keyword evidence="3" id="KW-0285">Flavoprotein</keyword>
<evidence type="ECO:0000256" key="1">
    <source>
        <dbReference type="ARBA" id="ARBA00022448"/>
    </source>
</evidence>
<reference evidence="8" key="4">
    <citation type="submission" date="2021-02" db="EMBL/GenBank/DDBJ databases">
        <title>Infant gut strain persistence is associated with maternal origin, phylogeny, and functional potential including surface adhesion and iron acquisition.</title>
        <authorList>
            <person name="Lou Y.C."/>
        </authorList>
    </citation>
    <scope>NUCLEOTIDE SEQUENCE</scope>
    <source>
        <strain evidence="8">L3_058_000G1_dasL3_058_000G1_concoct_72</strain>
    </source>
</reference>
<dbReference type="PANTHER" id="PTHR36118">
    <property type="entry name" value="ION-TRANSLOCATING OXIDOREDUCTASE COMPLEX SUBUNIT G"/>
    <property type="match status" value="1"/>
</dbReference>
<reference evidence="9" key="1">
    <citation type="journal article" date="2017" name="J. Clin. Microbiol.">
        <title>Finegoldia magna Isolated from Orthopedic Joint Implant-Associated Infections.</title>
        <authorList>
            <person name="Soderquist B."/>
            <person name="Bjorklund S."/>
            <person name="Hellmark B."/>
            <person name="Jensen A."/>
            <person name="Bruggemann H."/>
        </authorList>
    </citation>
    <scope>NUCLEOTIDE SEQUENCE</scope>
    <source>
        <strain evidence="9">CCUG 54800</strain>
    </source>
</reference>
<dbReference type="EMBL" id="NDYC01000028">
    <property type="protein sequence ID" value="OXZ27016.1"/>
    <property type="molecule type" value="Genomic_DNA"/>
</dbReference>
<evidence type="ECO:0000313" key="10">
    <source>
        <dbReference type="EMBL" id="PMC59358.1"/>
    </source>
</evidence>
<dbReference type="Pfam" id="PF04205">
    <property type="entry name" value="FMN_bind"/>
    <property type="match status" value="1"/>
</dbReference>
<evidence type="ECO:0000313" key="11">
    <source>
        <dbReference type="Proteomes" id="UP000215413"/>
    </source>
</evidence>
<keyword evidence="6" id="KW-0472">Membrane</keyword>
<evidence type="ECO:0000256" key="5">
    <source>
        <dbReference type="ARBA" id="ARBA00022982"/>
    </source>
</evidence>
<comment type="caution">
    <text evidence="9">The sequence shown here is derived from an EMBL/GenBank/DDBJ whole genome shotgun (WGS) entry which is preliminary data.</text>
</comment>
<dbReference type="Proteomes" id="UP000235723">
    <property type="component" value="Unassembled WGS sequence"/>
</dbReference>
<evidence type="ECO:0000256" key="6">
    <source>
        <dbReference type="SAM" id="Phobius"/>
    </source>
</evidence>
<keyword evidence="1" id="KW-0813">Transport</keyword>
<protein>
    <submittedName>
        <fullName evidence="8">FMN-binding protein</fullName>
    </submittedName>
    <submittedName>
        <fullName evidence="9">NADH:quinone oxidoreductase</fullName>
    </submittedName>
</protein>
<gene>
    <name evidence="9" type="ORF">B9N49_06160</name>
    <name evidence="10" type="ORF">CJ208_08965</name>
    <name evidence="8" type="ORF">KIA07_08195</name>
</gene>
<feature type="domain" description="FMN-binding" evidence="7">
    <location>
        <begin position="102"/>
        <end position="195"/>
    </location>
</feature>
<dbReference type="GO" id="GO:0010181">
    <property type="term" value="F:FMN binding"/>
    <property type="evidence" value="ECO:0007669"/>
    <property type="project" value="InterPro"/>
</dbReference>
<dbReference type="SMART" id="SM00900">
    <property type="entry name" value="FMN_bind"/>
    <property type="match status" value="1"/>
</dbReference>
<sequence>MAKKKSVVYPVIFMLGLTLVLTLALALLNQVTTPTVKFNQDIELKHKILNVFNILPEDTSASNIDKTFKDNVAEEDYKGNKLYILKQDGEEKAYAVPINGPGLWGSISGYVGITKDMKKLVGIEFIKQDETPGLGGRITEDEYKNQYRDLDISKPVDGKIVINKPANGGNIDAISGATQTSTFVVNMINEDVNEFIKNGGK</sequence>
<feature type="transmembrane region" description="Helical" evidence="6">
    <location>
        <begin position="7"/>
        <end position="28"/>
    </location>
</feature>
<dbReference type="EMBL" id="JAHAIK010000028">
    <property type="protein sequence ID" value="MBS5965622.1"/>
    <property type="molecule type" value="Genomic_DNA"/>
</dbReference>
<keyword evidence="5" id="KW-0249">Electron transport</keyword>
<reference evidence="10 12" key="3">
    <citation type="submission" date="2017-09" db="EMBL/GenBank/DDBJ databases">
        <title>Bacterial strain isolated from the female urinary microbiota.</title>
        <authorList>
            <person name="Thomas-White K."/>
            <person name="Kumar N."/>
            <person name="Forster S."/>
            <person name="Putonti C."/>
            <person name="Lawley T."/>
            <person name="Wolfe A.J."/>
        </authorList>
    </citation>
    <scope>NUCLEOTIDE SEQUENCE [LARGE SCALE GENOMIC DNA]</scope>
    <source>
        <strain evidence="10 12">UMB0115</strain>
    </source>
</reference>
<dbReference type="PIRSF" id="PIRSF006091">
    <property type="entry name" value="E_trnsport_RnfG"/>
    <property type="match status" value="1"/>
</dbReference>
<dbReference type="InterPro" id="IPR010209">
    <property type="entry name" value="Ion_transpt_RnfG/RsxG"/>
</dbReference>
<name>A0A233V3P0_FINMA</name>
<evidence type="ECO:0000256" key="3">
    <source>
        <dbReference type="ARBA" id="ARBA00022630"/>
    </source>
</evidence>
<evidence type="ECO:0000313" key="12">
    <source>
        <dbReference type="Proteomes" id="UP000235723"/>
    </source>
</evidence>
<dbReference type="Proteomes" id="UP000215413">
    <property type="component" value="Unassembled WGS sequence"/>
</dbReference>
<evidence type="ECO:0000256" key="2">
    <source>
        <dbReference type="ARBA" id="ARBA00022553"/>
    </source>
</evidence>
<dbReference type="RefSeq" id="WP_094205974.1">
    <property type="nucleotide sequence ID" value="NZ_BAAAWC010000039.1"/>
</dbReference>
<keyword evidence="6" id="KW-1133">Transmembrane helix</keyword>
<reference evidence="11" key="2">
    <citation type="submission" date="2017-04" db="EMBL/GenBank/DDBJ databases">
        <title>Finegoldia magna isolated from orthopedic joint implant-associated infections.</title>
        <authorList>
            <person name="Bjorklund S."/>
            <person name="Bruggemann H."/>
            <person name="Jensen A."/>
            <person name="Hellmark B."/>
            <person name="Soderquist B."/>
        </authorList>
    </citation>
    <scope>NUCLEOTIDE SEQUENCE [LARGE SCALE GENOMIC DNA]</scope>
    <source>
        <strain evidence="11">CCUG 54800</strain>
    </source>
</reference>
<evidence type="ECO:0000256" key="4">
    <source>
        <dbReference type="ARBA" id="ARBA00022643"/>
    </source>
</evidence>
<organism evidence="9 11">
    <name type="scientific">Finegoldia magna</name>
    <name type="common">Peptostreptococcus magnus</name>
    <dbReference type="NCBI Taxonomy" id="1260"/>
    <lineage>
        <taxon>Bacteria</taxon>
        <taxon>Bacillati</taxon>
        <taxon>Bacillota</taxon>
        <taxon>Tissierellia</taxon>
        <taxon>Tissierellales</taxon>
        <taxon>Peptoniphilaceae</taxon>
        <taxon>Finegoldia</taxon>
    </lineage>
</organism>
<dbReference type="AlphaFoldDB" id="A0A233V3P0"/>
<dbReference type="InterPro" id="IPR007329">
    <property type="entry name" value="FMN-bd"/>
</dbReference>
<dbReference type="GO" id="GO:0005886">
    <property type="term" value="C:plasma membrane"/>
    <property type="evidence" value="ECO:0007669"/>
    <property type="project" value="InterPro"/>
</dbReference>
<dbReference type="GO" id="GO:0009055">
    <property type="term" value="F:electron transfer activity"/>
    <property type="evidence" value="ECO:0007669"/>
    <property type="project" value="InterPro"/>
</dbReference>
<evidence type="ECO:0000259" key="7">
    <source>
        <dbReference type="SMART" id="SM00900"/>
    </source>
</evidence>
<dbReference type="EMBL" id="PNHD01000020">
    <property type="protein sequence ID" value="PMC59358.1"/>
    <property type="molecule type" value="Genomic_DNA"/>
</dbReference>
<dbReference type="PANTHER" id="PTHR36118:SF1">
    <property type="entry name" value="ION-TRANSLOCATING OXIDOREDUCTASE COMPLEX SUBUNIT G"/>
    <property type="match status" value="1"/>
</dbReference>
<evidence type="ECO:0000313" key="8">
    <source>
        <dbReference type="EMBL" id="MBS5965622.1"/>
    </source>
</evidence>
<dbReference type="Proteomes" id="UP000730862">
    <property type="component" value="Unassembled WGS sequence"/>
</dbReference>
<keyword evidence="4" id="KW-0288">FMN</keyword>
<proteinExistence type="predicted"/>
<keyword evidence="6" id="KW-0812">Transmembrane</keyword>
<keyword evidence="2" id="KW-0597">Phosphoprotein</keyword>